<comment type="caution">
    <text evidence="1">The sequence shown here is derived from an EMBL/GenBank/DDBJ whole genome shotgun (WGS) entry which is preliminary data.</text>
</comment>
<evidence type="ECO:0000313" key="2">
    <source>
        <dbReference type="Proteomes" id="UP001549099"/>
    </source>
</evidence>
<reference evidence="1 2" key="1">
    <citation type="submission" date="2024-06" db="EMBL/GenBank/DDBJ databases">
        <title>Genomic Encyclopedia of Type Strains, Phase IV (KMG-IV): sequencing the most valuable type-strain genomes for metagenomic binning, comparative biology and taxonomic classification.</title>
        <authorList>
            <person name="Goeker M."/>
        </authorList>
    </citation>
    <scope>NUCLEOTIDE SEQUENCE [LARGE SCALE GENOMIC DNA]</scope>
    <source>
        <strain evidence="1 2">DSM 26128</strain>
    </source>
</reference>
<dbReference type="EMBL" id="JBEPLW010000001">
    <property type="protein sequence ID" value="MET3574441.1"/>
    <property type="molecule type" value="Genomic_DNA"/>
</dbReference>
<accession>A0ABV2G828</accession>
<proteinExistence type="predicted"/>
<name>A0ABV2G828_9BACL</name>
<evidence type="ECO:0000313" key="1">
    <source>
        <dbReference type="EMBL" id="MET3574441.1"/>
    </source>
</evidence>
<organism evidence="1 2">
    <name type="scientific">Bhargavaea ullalensis</name>
    <dbReference type="NCBI Taxonomy" id="1265685"/>
    <lineage>
        <taxon>Bacteria</taxon>
        <taxon>Bacillati</taxon>
        <taxon>Bacillota</taxon>
        <taxon>Bacilli</taxon>
        <taxon>Bacillales</taxon>
        <taxon>Caryophanaceae</taxon>
        <taxon>Bhargavaea</taxon>
    </lineage>
</organism>
<dbReference type="Proteomes" id="UP001549099">
    <property type="component" value="Unassembled WGS sequence"/>
</dbReference>
<dbReference type="RefSeq" id="WP_354194606.1">
    <property type="nucleotide sequence ID" value="NZ_JBEPLW010000001.1"/>
</dbReference>
<sequence>MMMLYKRNGKKTEYWGAWKTGRSLTIHTGTVGTAGTKEELPLGLFQSAPRLISRLANEQVRIGFEHIEEDDLRELVVQFPYEEHNEQDAVDQSEVIEEALDDCLSQNGIGYLDGGDFGGGKANIYFCVIDVDLAFRAVSEELARRGLLDEAAIACGTPGFDDHSSLHPAGAEFRLMDSEDE</sequence>
<protein>
    <submittedName>
        <fullName evidence="1">Uncharacterized protein</fullName>
    </submittedName>
</protein>
<gene>
    <name evidence="1" type="ORF">ABID49_000317</name>
</gene>
<keyword evidence="2" id="KW-1185">Reference proteome</keyword>